<comment type="caution">
    <text evidence="2">The sequence shown here is derived from an EMBL/GenBank/DDBJ whole genome shotgun (WGS) entry which is preliminary data.</text>
</comment>
<evidence type="ECO:0000259" key="1">
    <source>
        <dbReference type="Pfam" id="PF01590"/>
    </source>
</evidence>
<dbReference type="SUPFAM" id="SSF55781">
    <property type="entry name" value="GAF domain-like"/>
    <property type="match status" value="1"/>
</dbReference>
<dbReference type="Pfam" id="PF01590">
    <property type="entry name" value="GAF"/>
    <property type="match status" value="1"/>
</dbReference>
<sequence length="157" mass="17732">MEMTLEMKKELFGKLELQAKELITNEKDMDRVYQGIVQLLDNNIPYFNWTGFYMVENGELVLGHYIGKPTDHLKIQFGEGICGQAAANKETFIVDDVSKESNYLACSFETASEIVVPIMKGDEVLGEIDIDSDEIAAFDELDQELLEKIAAMLAERL</sequence>
<organism evidence="2 3">
    <name type="scientific">Alkaliphilus hydrothermalis</name>
    <dbReference type="NCBI Taxonomy" id="1482730"/>
    <lineage>
        <taxon>Bacteria</taxon>
        <taxon>Bacillati</taxon>
        <taxon>Bacillota</taxon>
        <taxon>Clostridia</taxon>
        <taxon>Peptostreptococcales</taxon>
        <taxon>Natronincolaceae</taxon>
        <taxon>Alkaliphilus</taxon>
    </lineage>
</organism>
<evidence type="ECO:0000313" key="2">
    <source>
        <dbReference type="EMBL" id="MBM7615912.1"/>
    </source>
</evidence>
<reference evidence="2 3" key="1">
    <citation type="submission" date="2021-01" db="EMBL/GenBank/DDBJ databases">
        <title>Genomic Encyclopedia of Type Strains, Phase IV (KMG-IV): sequencing the most valuable type-strain genomes for metagenomic binning, comparative biology and taxonomic classification.</title>
        <authorList>
            <person name="Goeker M."/>
        </authorList>
    </citation>
    <scope>NUCLEOTIDE SEQUENCE [LARGE SCALE GENOMIC DNA]</scope>
    <source>
        <strain evidence="2 3">DSM 25890</strain>
    </source>
</reference>
<protein>
    <submittedName>
        <fullName evidence="2">GAF domain-containing protein</fullName>
    </submittedName>
</protein>
<keyword evidence="3" id="KW-1185">Reference proteome</keyword>
<dbReference type="EMBL" id="JAFBEE010000020">
    <property type="protein sequence ID" value="MBM7615912.1"/>
    <property type="molecule type" value="Genomic_DNA"/>
</dbReference>
<dbReference type="InterPro" id="IPR029016">
    <property type="entry name" value="GAF-like_dom_sf"/>
</dbReference>
<evidence type="ECO:0000313" key="3">
    <source>
        <dbReference type="Proteomes" id="UP001314796"/>
    </source>
</evidence>
<gene>
    <name evidence="2" type="ORF">JOC73_002486</name>
</gene>
<name>A0ABS2NSR9_9FIRM</name>
<dbReference type="Gene3D" id="3.30.450.40">
    <property type="match status" value="1"/>
</dbReference>
<dbReference type="InterPro" id="IPR003018">
    <property type="entry name" value="GAF"/>
</dbReference>
<feature type="domain" description="GAF" evidence="1">
    <location>
        <begin position="30"/>
        <end position="156"/>
    </location>
</feature>
<proteinExistence type="predicted"/>
<accession>A0ABS2NSR9</accession>
<dbReference type="RefSeq" id="WP_243427966.1">
    <property type="nucleotide sequence ID" value="NZ_JAFBEE010000020.1"/>
</dbReference>
<dbReference type="Proteomes" id="UP001314796">
    <property type="component" value="Unassembled WGS sequence"/>
</dbReference>